<sequence>MVQRLSRNLRLALFYLCVSGWLPAAAGRGVDLTEQIAKFNAALSQAPPAAQVSLQTLQQLDATLLKPESMYPQFQVWSLPELTEFYHLDKRCASEIGLSAAVKSFIAALCQPNIPSAAWLAANPLYPLGGSSAWQYILRHPGAAVALKNSLHVRERPNDLAGIGTLSDDNLEALLAGQHWLLQNGQLWRFSQQHWRRYEAQAWQPLARQSGIELVNAGGRCDLRAGALCVNVREGYRDIWRWLFGLLALFTATGLAWMAWQRRLLRERQRFITQMLTHELRTPIAQLSNVVEHFRRDFDQLPEGAQLNFVALADTLQRMRQMAETSKHYLIAEHQRETLETPTQIQLRDWLDHLCENRDGLTYCLDENVTVGVSLYWSSLCLTNLLDNAFRHGDPPVHLTVRKSKTHLIFQIADSGNVAQNPLRITRRLRWSNSNLGLGLTIVQRVARRLNGRLTFSAAPTTFTLELPYDPE</sequence>
<evidence type="ECO:0000313" key="11">
    <source>
        <dbReference type="Proteomes" id="UP000217979"/>
    </source>
</evidence>
<evidence type="ECO:0000256" key="6">
    <source>
        <dbReference type="ARBA" id="ARBA00023012"/>
    </source>
</evidence>
<feature type="signal peptide" evidence="8">
    <location>
        <begin position="1"/>
        <end position="24"/>
    </location>
</feature>
<evidence type="ECO:0000256" key="7">
    <source>
        <dbReference type="SAM" id="Phobius"/>
    </source>
</evidence>
<keyword evidence="6" id="KW-0902">Two-component regulatory system</keyword>
<dbReference type="PROSITE" id="PS50109">
    <property type="entry name" value="HIS_KIN"/>
    <property type="match status" value="1"/>
</dbReference>
<dbReference type="AlphaFoldDB" id="A0A291DYI5"/>
<evidence type="ECO:0000313" key="10">
    <source>
        <dbReference type="EMBL" id="ATF92875.1"/>
    </source>
</evidence>
<name>A0A291DYI5_9ENTR</name>
<proteinExistence type="predicted"/>
<accession>A0A291DYI5</accession>
<evidence type="ECO:0000259" key="9">
    <source>
        <dbReference type="PROSITE" id="PS50109"/>
    </source>
</evidence>
<keyword evidence="7" id="KW-0472">Membrane</keyword>
<dbReference type="InterPro" id="IPR036890">
    <property type="entry name" value="HATPase_C_sf"/>
</dbReference>
<gene>
    <name evidence="10" type="ORF">CO704_12595</name>
</gene>
<dbReference type="EC" id="2.7.13.3" evidence="2"/>
<dbReference type="PANTHER" id="PTHR44936:SF9">
    <property type="entry name" value="SENSOR PROTEIN CREC"/>
    <property type="match status" value="1"/>
</dbReference>
<evidence type="ECO:0000256" key="8">
    <source>
        <dbReference type="SAM" id="SignalP"/>
    </source>
</evidence>
<keyword evidence="3" id="KW-0597">Phosphoprotein</keyword>
<dbReference type="Pfam" id="PF02518">
    <property type="entry name" value="HATPase_c"/>
    <property type="match status" value="1"/>
</dbReference>
<evidence type="ECO:0000256" key="4">
    <source>
        <dbReference type="ARBA" id="ARBA00022679"/>
    </source>
</evidence>
<keyword evidence="7" id="KW-1133">Transmembrane helix</keyword>
<reference evidence="10 11" key="1">
    <citation type="submission" date="2017-09" db="EMBL/GenBank/DDBJ databases">
        <title>FDA dAtabase for Regulatory Grade micrObial Sequences (FDA-ARGOS): Supporting development and validation of Infectious Disease Dx tests.</title>
        <authorList>
            <person name="Minogue T."/>
            <person name="Wolcott M."/>
            <person name="Wasieloski L."/>
            <person name="Aguilar W."/>
            <person name="Moore D."/>
            <person name="Tallon L."/>
            <person name="Sadzewicz L."/>
            <person name="Ott S."/>
            <person name="Zhao X."/>
            <person name="Nagaraj S."/>
            <person name="Vavikolanu K."/>
            <person name="Aluvathingal J."/>
            <person name="Nadendla S."/>
            <person name="Sichtig H."/>
        </authorList>
    </citation>
    <scope>NUCLEOTIDE SEQUENCE [LARGE SCALE GENOMIC DNA]</scope>
    <source>
        <strain evidence="10 11">FDAARGOS_392</strain>
    </source>
</reference>
<keyword evidence="7" id="KW-0812">Transmembrane</keyword>
<dbReference type="SUPFAM" id="SSF47384">
    <property type="entry name" value="Homodimeric domain of signal transducing histidine kinase"/>
    <property type="match status" value="1"/>
</dbReference>
<dbReference type="InterPro" id="IPR036097">
    <property type="entry name" value="HisK_dim/P_sf"/>
</dbReference>
<dbReference type="InterPro" id="IPR050980">
    <property type="entry name" value="2C_sensor_his_kinase"/>
</dbReference>
<dbReference type="Gene3D" id="3.30.565.10">
    <property type="entry name" value="Histidine kinase-like ATPase, C-terminal domain"/>
    <property type="match status" value="1"/>
</dbReference>
<dbReference type="EMBL" id="CP023525">
    <property type="protein sequence ID" value="ATF92875.1"/>
    <property type="molecule type" value="Genomic_DNA"/>
</dbReference>
<dbReference type="RefSeq" id="WP_061277438.1">
    <property type="nucleotide sequence ID" value="NZ_CP023525.1"/>
</dbReference>
<dbReference type="Proteomes" id="UP000217979">
    <property type="component" value="Chromosome"/>
</dbReference>
<comment type="catalytic activity">
    <reaction evidence="1">
        <text>ATP + protein L-histidine = ADP + protein N-phospho-L-histidine.</text>
        <dbReference type="EC" id="2.7.13.3"/>
    </reaction>
</comment>
<protein>
    <recommendedName>
        <fullName evidence="2">histidine kinase</fullName>
        <ecNumber evidence="2">2.7.13.3</ecNumber>
    </recommendedName>
</protein>
<evidence type="ECO:0000256" key="5">
    <source>
        <dbReference type="ARBA" id="ARBA00022777"/>
    </source>
</evidence>
<dbReference type="SUPFAM" id="SSF55874">
    <property type="entry name" value="ATPase domain of HSP90 chaperone/DNA topoisomerase II/histidine kinase"/>
    <property type="match status" value="1"/>
</dbReference>
<dbReference type="InterPro" id="IPR021821">
    <property type="entry name" value="VxrA_SD"/>
</dbReference>
<feature type="transmembrane region" description="Helical" evidence="7">
    <location>
        <begin position="239"/>
        <end position="260"/>
    </location>
</feature>
<evidence type="ECO:0000256" key="1">
    <source>
        <dbReference type="ARBA" id="ARBA00000085"/>
    </source>
</evidence>
<evidence type="ECO:0000256" key="2">
    <source>
        <dbReference type="ARBA" id="ARBA00012438"/>
    </source>
</evidence>
<keyword evidence="4" id="KW-0808">Transferase</keyword>
<evidence type="ECO:0000256" key="3">
    <source>
        <dbReference type="ARBA" id="ARBA00022553"/>
    </source>
</evidence>
<keyword evidence="5 10" id="KW-0418">Kinase</keyword>
<dbReference type="PANTHER" id="PTHR44936">
    <property type="entry name" value="SENSOR PROTEIN CREC"/>
    <property type="match status" value="1"/>
</dbReference>
<feature type="chain" id="PRO_5013194466" description="histidine kinase" evidence="8">
    <location>
        <begin position="25"/>
        <end position="472"/>
    </location>
</feature>
<keyword evidence="8" id="KW-0732">Signal</keyword>
<dbReference type="GO" id="GO:0000155">
    <property type="term" value="F:phosphorelay sensor kinase activity"/>
    <property type="evidence" value="ECO:0007669"/>
    <property type="project" value="InterPro"/>
</dbReference>
<dbReference type="SMART" id="SM00387">
    <property type="entry name" value="HATPase_c"/>
    <property type="match status" value="1"/>
</dbReference>
<organism evidence="10 11">
    <name type="scientific">Cedecea neteri</name>
    <dbReference type="NCBI Taxonomy" id="158822"/>
    <lineage>
        <taxon>Bacteria</taxon>
        <taxon>Pseudomonadati</taxon>
        <taxon>Pseudomonadota</taxon>
        <taxon>Gammaproteobacteria</taxon>
        <taxon>Enterobacterales</taxon>
        <taxon>Enterobacteriaceae</taxon>
        <taxon>Cedecea</taxon>
    </lineage>
</organism>
<dbReference type="InterPro" id="IPR003594">
    <property type="entry name" value="HATPase_dom"/>
</dbReference>
<feature type="domain" description="Histidine kinase" evidence="9">
    <location>
        <begin position="275"/>
        <end position="471"/>
    </location>
</feature>
<dbReference type="InterPro" id="IPR005467">
    <property type="entry name" value="His_kinase_dom"/>
</dbReference>
<dbReference type="Pfam" id="PF11884">
    <property type="entry name" value="DUF3404"/>
    <property type="match status" value="1"/>
</dbReference>